<keyword evidence="4 6" id="KW-1133">Transmembrane helix</keyword>
<gene>
    <name evidence="7" type="ordered locus">AM1_3162</name>
</gene>
<sequence>MSLGKWIGLVVFLVSLYILWEIRQVLLLGFTAVVLASALNGLVRQLTKRGLSRGLAVASAIFSIVGVACLIGLLVIPPFVTQAQELLDRVPDSLTRIEELINEAQETGLAFGMPSAGIEIPVDSLIDNLREKIPAFAESVVNNFFALFSNSLLVALNILLILVLTIMFLVDPDQYRRIFIRLFPSFYRRRVDYILGLCDSALDNWIVGILFNMTVIAVFSGLGLWVLGVDLVLANALIAGLLEAIPNIGPTLSLIPPMAIALLDAPWKAVAVLILYILIQQLEQYLLVPAVMAKQLSLAPAVTLLSQIVFAIFFGFLGLLLALPLMVIGQIWVKEVLVKDILDRWGEDERSDSYPTFAPDIVALADGPTQLSADLPTVTPDEEESS</sequence>
<evidence type="ECO:0000313" key="7">
    <source>
        <dbReference type="EMBL" id="ABW28158.1"/>
    </source>
</evidence>
<dbReference type="EMBL" id="CP000828">
    <property type="protein sequence ID" value="ABW28158.1"/>
    <property type="molecule type" value="Genomic_DNA"/>
</dbReference>
<dbReference type="eggNOG" id="COG0628">
    <property type="taxonomic scope" value="Bacteria"/>
</dbReference>
<keyword evidence="8" id="KW-1185">Reference proteome</keyword>
<evidence type="ECO:0008006" key="9">
    <source>
        <dbReference type="Google" id="ProtNLM"/>
    </source>
</evidence>
<name>B0CEQ3_ACAM1</name>
<dbReference type="InterPro" id="IPR002549">
    <property type="entry name" value="AI-2E-like"/>
</dbReference>
<dbReference type="GO" id="GO:0016020">
    <property type="term" value="C:membrane"/>
    <property type="evidence" value="ECO:0007669"/>
    <property type="project" value="UniProtKB-SubCell"/>
</dbReference>
<dbReference type="RefSeq" id="WP_012163581.1">
    <property type="nucleotide sequence ID" value="NC_009925.1"/>
</dbReference>
<evidence type="ECO:0000313" key="8">
    <source>
        <dbReference type="Proteomes" id="UP000000268"/>
    </source>
</evidence>
<evidence type="ECO:0000256" key="3">
    <source>
        <dbReference type="ARBA" id="ARBA00022692"/>
    </source>
</evidence>
<feature type="transmembrane region" description="Helical" evidence="6">
    <location>
        <begin position="144"/>
        <end position="170"/>
    </location>
</feature>
<dbReference type="GO" id="GO:0055085">
    <property type="term" value="P:transmembrane transport"/>
    <property type="evidence" value="ECO:0007669"/>
    <property type="project" value="TreeGrafter"/>
</dbReference>
<feature type="transmembrane region" description="Helical" evidence="6">
    <location>
        <begin position="299"/>
        <end position="323"/>
    </location>
</feature>
<proteinExistence type="inferred from homology"/>
<evidence type="ECO:0000256" key="6">
    <source>
        <dbReference type="SAM" id="Phobius"/>
    </source>
</evidence>
<dbReference type="Proteomes" id="UP000000268">
    <property type="component" value="Chromosome"/>
</dbReference>
<dbReference type="STRING" id="329726.AM1_3162"/>
<comment type="similarity">
    <text evidence="2">Belongs to the autoinducer-2 exporter (AI-2E) (TC 2.A.86) family.</text>
</comment>
<evidence type="ECO:0000256" key="2">
    <source>
        <dbReference type="ARBA" id="ARBA00009773"/>
    </source>
</evidence>
<dbReference type="PANTHER" id="PTHR21716:SF62">
    <property type="entry name" value="TRANSPORT PROTEIN YDBI-RELATED"/>
    <property type="match status" value="1"/>
</dbReference>
<feature type="transmembrane region" description="Helical" evidence="6">
    <location>
        <begin position="217"/>
        <end position="242"/>
    </location>
</feature>
<dbReference type="OrthoDB" id="506451at2"/>
<feature type="transmembrane region" description="Helical" evidence="6">
    <location>
        <begin position="26"/>
        <end position="43"/>
    </location>
</feature>
<evidence type="ECO:0000256" key="1">
    <source>
        <dbReference type="ARBA" id="ARBA00004141"/>
    </source>
</evidence>
<keyword evidence="5 6" id="KW-0472">Membrane</keyword>
<dbReference type="Pfam" id="PF01594">
    <property type="entry name" value="AI-2E_transport"/>
    <property type="match status" value="1"/>
</dbReference>
<feature type="transmembrane region" description="Helical" evidence="6">
    <location>
        <begin position="55"/>
        <end position="80"/>
    </location>
</feature>
<evidence type="ECO:0000256" key="4">
    <source>
        <dbReference type="ARBA" id="ARBA00022989"/>
    </source>
</evidence>
<dbReference type="PANTHER" id="PTHR21716">
    <property type="entry name" value="TRANSMEMBRANE PROTEIN"/>
    <property type="match status" value="1"/>
</dbReference>
<keyword evidence="3 6" id="KW-0812">Transmembrane</keyword>
<protein>
    <recommendedName>
        <fullName evidence="9">AI-2E family transporter</fullName>
    </recommendedName>
</protein>
<reference evidence="7 8" key="1">
    <citation type="journal article" date="2008" name="Proc. Natl. Acad. Sci. U.S.A.">
        <title>Niche adaptation and genome expansion in the chlorophyll d-producing cyanobacterium Acaryochloris marina.</title>
        <authorList>
            <person name="Swingley W.D."/>
            <person name="Chen M."/>
            <person name="Cheung P.C."/>
            <person name="Conrad A.L."/>
            <person name="Dejesa L.C."/>
            <person name="Hao J."/>
            <person name="Honchak B.M."/>
            <person name="Karbach L.E."/>
            <person name="Kurdoglu A."/>
            <person name="Lahiri S."/>
            <person name="Mastrian S.D."/>
            <person name="Miyashita H."/>
            <person name="Page L."/>
            <person name="Ramakrishna P."/>
            <person name="Satoh S."/>
            <person name="Sattley W.M."/>
            <person name="Shimada Y."/>
            <person name="Taylor H.L."/>
            <person name="Tomo T."/>
            <person name="Tsuchiya T."/>
            <person name="Wang Z.T."/>
            <person name="Raymond J."/>
            <person name="Mimuro M."/>
            <person name="Blankenship R.E."/>
            <person name="Touchman J.W."/>
        </authorList>
    </citation>
    <scope>NUCLEOTIDE SEQUENCE [LARGE SCALE GENOMIC DNA]</scope>
    <source>
        <strain evidence="8">MBIC 11017</strain>
    </source>
</reference>
<dbReference type="HOGENOM" id="CLU_031275_1_1_3"/>
<dbReference type="KEGG" id="amr:AM1_3162"/>
<dbReference type="AlphaFoldDB" id="B0CEQ3"/>
<comment type="subcellular location">
    <subcellularLocation>
        <location evidence="1">Membrane</location>
        <topology evidence="1">Multi-pass membrane protein</topology>
    </subcellularLocation>
</comment>
<accession>B0CEQ3</accession>
<evidence type="ECO:0000256" key="5">
    <source>
        <dbReference type="ARBA" id="ARBA00023136"/>
    </source>
</evidence>
<organism evidence="7 8">
    <name type="scientific">Acaryochloris marina (strain MBIC 11017)</name>
    <dbReference type="NCBI Taxonomy" id="329726"/>
    <lineage>
        <taxon>Bacteria</taxon>
        <taxon>Bacillati</taxon>
        <taxon>Cyanobacteriota</taxon>
        <taxon>Cyanophyceae</taxon>
        <taxon>Acaryochloridales</taxon>
        <taxon>Acaryochloridaceae</taxon>
        <taxon>Acaryochloris</taxon>
    </lineage>
</organism>